<sequence length="412" mass="42605">MTAGTRAPRLDLPAAMTPAEPSACLRHTGAALSWHQARARAHRLGRAEPLGTEQLSVHHGAGRTLAEAVHALVMLPGFDNAAMDGYAVRGVGPWKVIGRVLAGECAPRRLGSGEAMEIATGAAVPEGTDRVVEYEAAVRGGDIVDASTSGRDHVRRRGQYVTTGQCVLPAGHPLTPAALGLAASVGADIVTVRRQSTARILITGDEIVDSGVPSHGKVRDAISPVLSALLKNWNVTVDGVRVDDRPAEALTAAVDDALDRYDITIVCGSSSVGPADGLHDTVTAVGALTHVDGVACRPGHPQLLAQRGRHWLVGVPGNPFAAVVAAVTIIEPLLTGLNGRDLSVLPSADLQGTVRAAPQATRLVPVHLRGQQAHVIEGAHPGYLGPAAYADALAVIPPGWNHEAVDLLSLTG</sequence>
<comment type="catalytic activity">
    <reaction evidence="4">
        <text>adenylyl-molybdopterin + molybdate = Mo-molybdopterin + AMP + H(+)</text>
        <dbReference type="Rhea" id="RHEA:35047"/>
        <dbReference type="ChEBI" id="CHEBI:15378"/>
        <dbReference type="ChEBI" id="CHEBI:36264"/>
        <dbReference type="ChEBI" id="CHEBI:62727"/>
        <dbReference type="ChEBI" id="CHEBI:71302"/>
        <dbReference type="ChEBI" id="CHEBI:456215"/>
        <dbReference type="EC" id="2.10.1.1"/>
    </reaction>
</comment>
<keyword evidence="8" id="KW-1185">Reference proteome</keyword>
<evidence type="ECO:0000256" key="5">
    <source>
        <dbReference type="RuleBase" id="RU365090"/>
    </source>
</evidence>
<dbReference type="Proteomes" id="UP000542742">
    <property type="component" value="Unassembled WGS sequence"/>
</dbReference>
<dbReference type="EC" id="2.10.1.1" evidence="5"/>
<keyword evidence="5 7" id="KW-0808">Transferase</keyword>
<reference evidence="7 8" key="1">
    <citation type="submission" date="2020-08" db="EMBL/GenBank/DDBJ databases">
        <title>Sequencing the genomes of 1000 actinobacteria strains.</title>
        <authorList>
            <person name="Klenk H.-P."/>
        </authorList>
    </citation>
    <scope>NUCLEOTIDE SEQUENCE [LARGE SCALE GENOMIC DNA]</scope>
    <source>
        <strain evidence="7 8">DSM 45518</strain>
    </source>
</reference>
<dbReference type="InterPro" id="IPR038987">
    <property type="entry name" value="MoeA-like"/>
</dbReference>
<dbReference type="Gene3D" id="2.40.340.10">
    <property type="entry name" value="MoeA, C-terminal, domain IV"/>
    <property type="match status" value="1"/>
</dbReference>
<comment type="cofactor">
    <cofactor evidence="5">
        <name>Mg(2+)</name>
        <dbReference type="ChEBI" id="CHEBI:18420"/>
    </cofactor>
</comment>
<dbReference type="Pfam" id="PF03453">
    <property type="entry name" value="MoeA_N"/>
    <property type="match status" value="1"/>
</dbReference>
<evidence type="ECO:0000256" key="4">
    <source>
        <dbReference type="ARBA" id="ARBA00047317"/>
    </source>
</evidence>
<name>A0A7W7CSJ4_9ACTN</name>
<dbReference type="PANTHER" id="PTHR10192">
    <property type="entry name" value="MOLYBDOPTERIN BIOSYNTHESIS PROTEIN"/>
    <property type="match status" value="1"/>
</dbReference>
<dbReference type="InterPro" id="IPR036425">
    <property type="entry name" value="MoaB/Mog-like_dom_sf"/>
</dbReference>
<dbReference type="InterPro" id="IPR005110">
    <property type="entry name" value="MoeA_linker/N"/>
</dbReference>
<comment type="pathway">
    <text evidence="5">Cofactor biosynthesis; molybdopterin biosynthesis.</text>
</comment>
<feature type="domain" description="MoaB/Mog" evidence="6">
    <location>
        <begin position="199"/>
        <end position="336"/>
    </location>
</feature>
<dbReference type="Gene3D" id="3.90.105.10">
    <property type="entry name" value="Molybdopterin biosynthesis moea protein, domain 2"/>
    <property type="match status" value="1"/>
</dbReference>
<evidence type="ECO:0000256" key="2">
    <source>
        <dbReference type="ARBA" id="ARBA00010763"/>
    </source>
</evidence>
<dbReference type="Gene3D" id="3.40.980.10">
    <property type="entry name" value="MoaB/Mog-like domain"/>
    <property type="match status" value="1"/>
</dbReference>
<dbReference type="InterPro" id="IPR001453">
    <property type="entry name" value="MoaB/Mog_dom"/>
</dbReference>
<evidence type="ECO:0000313" key="7">
    <source>
        <dbReference type="EMBL" id="MBB4693544.1"/>
    </source>
</evidence>
<protein>
    <recommendedName>
        <fullName evidence="5">Molybdopterin molybdenumtransferase</fullName>
        <ecNumber evidence="5">2.10.1.1</ecNumber>
    </recommendedName>
</protein>
<evidence type="ECO:0000256" key="3">
    <source>
        <dbReference type="ARBA" id="ARBA00022505"/>
    </source>
</evidence>
<evidence type="ECO:0000259" key="6">
    <source>
        <dbReference type="SMART" id="SM00852"/>
    </source>
</evidence>
<dbReference type="SUPFAM" id="SSF63882">
    <property type="entry name" value="MoeA N-terminal region -like"/>
    <property type="match status" value="1"/>
</dbReference>
<dbReference type="GO" id="GO:0046872">
    <property type="term" value="F:metal ion binding"/>
    <property type="evidence" value="ECO:0007669"/>
    <property type="project" value="UniProtKB-UniRule"/>
</dbReference>
<dbReference type="Pfam" id="PF00994">
    <property type="entry name" value="MoCF_biosynth"/>
    <property type="match status" value="1"/>
</dbReference>
<dbReference type="SUPFAM" id="SSF53218">
    <property type="entry name" value="Molybdenum cofactor biosynthesis proteins"/>
    <property type="match status" value="1"/>
</dbReference>
<keyword evidence="5" id="KW-0501">Molybdenum cofactor biosynthesis</keyword>
<comment type="caution">
    <text evidence="7">The sequence shown here is derived from an EMBL/GenBank/DDBJ whole genome shotgun (WGS) entry which is preliminary data.</text>
</comment>
<keyword evidence="5" id="KW-0479">Metal-binding</keyword>
<accession>A0A7W7CSJ4</accession>
<keyword evidence="5" id="KW-0460">Magnesium</keyword>
<dbReference type="SMART" id="SM00852">
    <property type="entry name" value="MoCF_biosynth"/>
    <property type="match status" value="1"/>
</dbReference>
<dbReference type="Gene3D" id="2.170.190.11">
    <property type="entry name" value="Molybdopterin biosynthesis moea protein, domain 3"/>
    <property type="match status" value="1"/>
</dbReference>
<dbReference type="InterPro" id="IPR036135">
    <property type="entry name" value="MoeA_linker/N_sf"/>
</dbReference>
<comment type="similarity">
    <text evidence="2 5">Belongs to the MoeA family.</text>
</comment>
<evidence type="ECO:0000256" key="1">
    <source>
        <dbReference type="ARBA" id="ARBA00002901"/>
    </source>
</evidence>
<keyword evidence="3 5" id="KW-0500">Molybdenum</keyword>
<organism evidence="7 8">
    <name type="scientific">Paractinoplanes abujensis</name>
    <dbReference type="NCBI Taxonomy" id="882441"/>
    <lineage>
        <taxon>Bacteria</taxon>
        <taxon>Bacillati</taxon>
        <taxon>Actinomycetota</taxon>
        <taxon>Actinomycetes</taxon>
        <taxon>Micromonosporales</taxon>
        <taxon>Micromonosporaceae</taxon>
        <taxon>Paractinoplanes</taxon>
    </lineage>
</organism>
<dbReference type="PANTHER" id="PTHR10192:SF5">
    <property type="entry name" value="GEPHYRIN"/>
    <property type="match status" value="1"/>
</dbReference>
<dbReference type="UniPathway" id="UPA00344"/>
<comment type="function">
    <text evidence="1 5">Catalyzes the insertion of molybdate into adenylated molybdopterin with the concomitant release of AMP.</text>
</comment>
<dbReference type="EMBL" id="JACHMF010000001">
    <property type="protein sequence ID" value="MBB4693544.1"/>
    <property type="molecule type" value="Genomic_DNA"/>
</dbReference>
<dbReference type="InterPro" id="IPR036688">
    <property type="entry name" value="MoeA_C_domain_IV_sf"/>
</dbReference>
<proteinExistence type="inferred from homology"/>
<dbReference type="GO" id="GO:0006777">
    <property type="term" value="P:Mo-molybdopterin cofactor biosynthetic process"/>
    <property type="evidence" value="ECO:0007669"/>
    <property type="project" value="UniProtKB-UniRule"/>
</dbReference>
<dbReference type="CDD" id="cd00887">
    <property type="entry name" value="MoeA"/>
    <property type="match status" value="1"/>
</dbReference>
<dbReference type="AlphaFoldDB" id="A0A7W7CSJ4"/>
<gene>
    <name evidence="7" type="ORF">BKA14_003692</name>
</gene>
<dbReference type="RefSeq" id="WP_184952148.1">
    <property type="nucleotide sequence ID" value="NZ_BOMC01000056.1"/>
</dbReference>
<evidence type="ECO:0000313" key="8">
    <source>
        <dbReference type="Proteomes" id="UP000542742"/>
    </source>
</evidence>
<dbReference type="GO" id="GO:0005829">
    <property type="term" value="C:cytosol"/>
    <property type="evidence" value="ECO:0007669"/>
    <property type="project" value="TreeGrafter"/>
</dbReference>
<dbReference type="GO" id="GO:0061599">
    <property type="term" value="F:molybdopterin molybdotransferase activity"/>
    <property type="evidence" value="ECO:0007669"/>
    <property type="project" value="UniProtKB-UniRule"/>
</dbReference>